<dbReference type="Pfam" id="PF13231">
    <property type="entry name" value="PMT_2"/>
    <property type="match status" value="1"/>
</dbReference>
<feature type="transmembrane region" description="Helical" evidence="9">
    <location>
        <begin position="99"/>
        <end position="124"/>
    </location>
</feature>
<gene>
    <name evidence="12" type="ORF">EBN03_08100</name>
</gene>
<evidence type="ECO:0000313" key="12">
    <source>
        <dbReference type="EMBL" id="RMI34337.1"/>
    </source>
</evidence>
<keyword evidence="7 9" id="KW-0472">Membrane</keyword>
<dbReference type="GO" id="GO:0005886">
    <property type="term" value="C:plasma membrane"/>
    <property type="evidence" value="ECO:0007669"/>
    <property type="project" value="UniProtKB-SubCell"/>
</dbReference>
<feature type="transmembrane region" description="Helical" evidence="9">
    <location>
        <begin position="186"/>
        <end position="219"/>
    </location>
</feature>
<evidence type="ECO:0000313" key="13">
    <source>
        <dbReference type="Proteomes" id="UP000279275"/>
    </source>
</evidence>
<keyword evidence="13" id="KW-1185">Reference proteome</keyword>
<organism evidence="12 13">
    <name type="scientific">Nocardia stercoris</name>
    <dbReference type="NCBI Taxonomy" id="2483361"/>
    <lineage>
        <taxon>Bacteria</taxon>
        <taxon>Bacillati</taxon>
        <taxon>Actinomycetota</taxon>
        <taxon>Actinomycetes</taxon>
        <taxon>Mycobacteriales</taxon>
        <taxon>Nocardiaceae</taxon>
        <taxon>Nocardia</taxon>
    </lineage>
</organism>
<feature type="transmembrane region" description="Helical" evidence="9">
    <location>
        <begin position="28"/>
        <end position="44"/>
    </location>
</feature>
<proteinExistence type="predicted"/>
<evidence type="ECO:0000259" key="10">
    <source>
        <dbReference type="Pfam" id="PF13231"/>
    </source>
</evidence>
<dbReference type="InterPro" id="IPR038731">
    <property type="entry name" value="RgtA/B/C-like"/>
</dbReference>
<feature type="transmembrane region" description="Helical" evidence="9">
    <location>
        <begin position="231"/>
        <end position="252"/>
    </location>
</feature>
<evidence type="ECO:0000256" key="8">
    <source>
        <dbReference type="SAM" id="MobiDB-lite"/>
    </source>
</evidence>
<dbReference type="AlphaFoldDB" id="A0A3M2L9U2"/>
<name>A0A3M2L9U2_9NOCA</name>
<dbReference type="GO" id="GO:0016763">
    <property type="term" value="F:pentosyltransferase activity"/>
    <property type="evidence" value="ECO:0007669"/>
    <property type="project" value="TreeGrafter"/>
</dbReference>
<feature type="transmembrane region" description="Helical" evidence="9">
    <location>
        <begin position="354"/>
        <end position="371"/>
    </location>
</feature>
<dbReference type="InterPro" id="IPR056785">
    <property type="entry name" value="YkcA/B-like_C"/>
</dbReference>
<evidence type="ECO:0000256" key="4">
    <source>
        <dbReference type="ARBA" id="ARBA00022679"/>
    </source>
</evidence>
<feature type="domain" description="Glycosyltransferase RgtA/B/C/D-like" evidence="10">
    <location>
        <begin position="84"/>
        <end position="244"/>
    </location>
</feature>
<dbReference type="Proteomes" id="UP000279275">
    <property type="component" value="Unassembled WGS sequence"/>
</dbReference>
<keyword evidence="5 9" id="KW-0812">Transmembrane</keyword>
<comment type="caution">
    <text evidence="12">The sequence shown here is derived from an EMBL/GenBank/DDBJ whole genome shotgun (WGS) entry which is preliminary data.</text>
</comment>
<feature type="transmembrane region" description="Helical" evidence="9">
    <location>
        <begin position="323"/>
        <end position="342"/>
    </location>
</feature>
<dbReference type="PANTHER" id="PTHR33908:SF3">
    <property type="entry name" value="UNDECAPRENYL PHOSPHATE-ALPHA-4-AMINO-4-DEOXY-L-ARABINOSE ARABINOSYL TRANSFERASE"/>
    <property type="match status" value="1"/>
</dbReference>
<dbReference type="EMBL" id="RFFH01000002">
    <property type="protein sequence ID" value="RMI34337.1"/>
    <property type="molecule type" value="Genomic_DNA"/>
</dbReference>
<dbReference type="OrthoDB" id="5241882at2"/>
<feature type="transmembrane region" description="Helical" evidence="9">
    <location>
        <begin position="432"/>
        <end position="452"/>
    </location>
</feature>
<evidence type="ECO:0000256" key="7">
    <source>
        <dbReference type="ARBA" id="ARBA00023136"/>
    </source>
</evidence>
<evidence type="ECO:0000256" key="1">
    <source>
        <dbReference type="ARBA" id="ARBA00004651"/>
    </source>
</evidence>
<evidence type="ECO:0000259" key="11">
    <source>
        <dbReference type="Pfam" id="PF24878"/>
    </source>
</evidence>
<evidence type="ECO:0000256" key="5">
    <source>
        <dbReference type="ARBA" id="ARBA00022692"/>
    </source>
</evidence>
<keyword evidence="3" id="KW-0328">Glycosyltransferase</keyword>
<evidence type="ECO:0000256" key="6">
    <source>
        <dbReference type="ARBA" id="ARBA00022989"/>
    </source>
</evidence>
<comment type="subcellular location">
    <subcellularLocation>
        <location evidence="1">Cell membrane</location>
        <topology evidence="1">Multi-pass membrane protein</topology>
    </subcellularLocation>
</comment>
<feature type="region of interest" description="Disordered" evidence="8">
    <location>
        <begin position="518"/>
        <end position="567"/>
    </location>
</feature>
<dbReference type="InterPro" id="IPR050297">
    <property type="entry name" value="LipidA_mod_glycosyltrf_83"/>
</dbReference>
<keyword evidence="2" id="KW-1003">Cell membrane</keyword>
<feature type="domain" description="Putative mannosyltransferase YkcA/B-like C-terminal" evidence="11">
    <location>
        <begin position="571"/>
        <end position="677"/>
    </location>
</feature>
<feature type="compositionally biased region" description="Gly residues" evidence="8">
    <location>
        <begin position="523"/>
        <end position="532"/>
    </location>
</feature>
<feature type="transmembrane region" description="Helical" evidence="9">
    <location>
        <begin position="377"/>
        <end position="398"/>
    </location>
</feature>
<feature type="transmembrane region" description="Helical" evidence="9">
    <location>
        <begin position="405"/>
        <end position="426"/>
    </location>
</feature>
<feature type="compositionally biased region" description="Low complexity" evidence="8">
    <location>
        <begin position="533"/>
        <end position="545"/>
    </location>
</feature>
<feature type="transmembrane region" description="Helical" evidence="9">
    <location>
        <begin position="459"/>
        <end position="478"/>
    </location>
</feature>
<evidence type="ECO:0000256" key="2">
    <source>
        <dbReference type="ARBA" id="ARBA00022475"/>
    </source>
</evidence>
<accession>A0A3M2L9U2</accession>
<dbReference type="PANTHER" id="PTHR33908">
    <property type="entry name" value="MANNOSYLTRANSFERASE YKCB-RELATED"/>
    <property type="match status" value="1"/>
</dbReference>
<keyword evidence="6 9" id="KW-1133">Transmembrane helix</keyword>
<dbReference type="GO" id="GO:0009103">
    <property type="term" value="P:lipopolysaccharide biosynthetic process"/>
    <property type="evidence" value="ECO:0007669"/>
    <property type="project" value="UniProtKB-ARBA"/>
</dbReference>
<protein>
    <submittedName>
        <fullName evidence="12">Glycosyl transferase</fullName>
    </submittedName>
</protein>
<keyword evidence="4 12" id="KW-0808">Transferase</keyword>
<dbReference type="GO" id="GO:0010041">
    <property type="term" value="P:response to iron(III) ion"/>
    <property type="evidence" value="ECO:0007669"/>
    <property type="project" value="TreeGrafter"/>
</dbReference>
<reference evidence="12 13" key="1">
    <citation type="submission" date="2018-10" db="EMBL/GenBank/DDBJ databases">
        <title>Isolation from cow dung.</title>
        <authorList>
            <person name="Ling L."/>
        </authorList>
    </citation>
    <scope>NUCLEOTIDE SEQUENCE [LARGE SCALE GENOMIC DNA]</scope>
    <source>
        <strain evidence="12 13">NEAU-LL90</strain>
    </source>
</reference>
<evidence type="ECO:0000256" key="9">
    <source>
        <dbReference type="SAM" id="Phobius"/>
    </source>
</evidence>
<evidence type="ECO:0000256" key="3">
    <source>
        <dbReference type="ARBA" id="ARBA00022676"/>
    </source>
</evidence>
<sequence>MTTVLSEAVPPTATTAETVRRRPISRELIALAVLLIATAGAYLWNLNASGWANSFYAAAAQAGSVSWKAFFFGSSDAANSITVDKTPAALWPMALSIRLFGLSSWSVLVPQVLIGVGSVALLWATVRRTYGAAAGLLAGLVLAVTPVAALMFRFDNPDALLVLLMLAACWAMTRALTASPAAQLRWLALCGLFVGFGFLAKQLQVLLVVPALALTYLVAGRARPLRRVAQLFAAAAGLVVGAGWWIAVAMLWPVGSRPYFGGSQHNSILELTMGYNGLGRLNGQETGSVGGGGGGGALKAGQTGAWGDPGIDRLFQPAQGGQIAWLLPAALILLVVGLIAYGQAPRVDPRRAGLVLWGGWLVVTGLTFSFMKGIFHQYYTVALAPAVAALTGIGATLLWQHRDRLWARIAAAVTLAATAATAWMLLSRTSDFVPWLRWVVLVAGILATVALLMPLPRPLATVTAATAVAVALAGPVAYTADTLNTGHGGAIPSAGPMVPGGFGFPRGGKLPPGMAEWAEQMGFGPGGPGAPGQHGNRPGAPGAPGNQHDGKRGPGGFGGPFGGGTPSDQVVALLDRDGASYTWVAATTGSDNAAGYQLATRLPVMPIGGFNGSDPSPTLEQFQQYVAAGKIHYYVVSGGMFGTPGGLELPPGMPEGFGRGGDPNSPSAQISTWVKEHFCEQTVDGVTLYDLTQPK</sequence>
<feature type="transmembrane region" description="Helical" evidence="9">
    <location>
        <begin position="130"/>
        <end position="152"/>
    </location>
</feature>
<feature type="compositionally biased region" description="Gly residues" evidence="8">
    <location>
        <begin position="553"/>
        <end position="565"/>
    </location>
</feature>
<dbReference type="RefSeq" id="WP_122187391.1">
    <property type="nucleotide sequence ID" value="NZ_RFFH01000002.1"/>
</dbReference>
<dbReference type="Pfam" id="PF24878">
    <property type="entry name" value="YkcB_C"/>
    <property type="match status" value="1"/>
</dbReference>